<dbReference type="Proteomes" id="UP001331936">
    <property type="component" value="Unassembled WGS sequence"/>
</dbReference>
<accession>A0ABU7K0G9</accession>
<keyword evidence="2" id="KW-0418">Kinase</keyword>
<protein>
    <submittedName>
        <fullName evidence="2">Histidine kinase</fullName>
    </submittedName>
</protein>
<dbReference type="GO" id="GO:0016301">
    <property type="term" value="F:kinase activity"/>
    <property type="evidence" value="ECO:0007669"/>
    <property type="project" value="UniProtKB-KW"/>
</dbReference>
<gene>
    <name evidence="2" type="ORF">Q8814_23575</name>
</gene>
<organism evidence="2 3">
    <name type="scientific">Rhodococcus chondri</name>
    <dbReference type="NCBI Taxonomy" id="3065941"/>
    <lineage>
        <taxon>Bacteria</taxon>
        <taxon>Bacillati</taxon>
        <taxon>Actinomycetota</taxon>
        <taxon>Actinomycetes</taxon>
        <taxon>Mycobacteriales</taxon>
        <taxon>Nocardiaceae</taxon>
        <taxon>Rhodococcus</taxon>
    </lineage>
</organism>
<feature type="transmembrane region" description="Helical" evidence="1">
    <location>
        <begin position="91"/>
        <end position="108"/>
    </location>
</feature>
<dbReference type="EMBL" id="JAUZMZ010000226">
    <property type="protein sequence ID" value="MEE2035052.1"/>
    <property type="molecule type" value="Genomic_DNA"/>
</dbReference>
<feature type="non-terminal residue" evidence="2">
    <location>
        <position position="133"/>
    </location>
</feature>
<keyword evidence="1" id="KW-0472">Membrane</keyword>
<keyword evidence="3" id="KW-1185">Reference proteome</keyword>
<name>A0ABU7K0G9_9NOCA</name>
<sequence length="133" mass="13934">MAVPAPVPRRMPSRADVTVAVVIAVLQVAGSPPANSHQPLTVPLDAFAYGLLVTGPVVLLLRRSYPTTVLLIVFAATATYTIRGYGYGPVFLSLIAAFLTAGTIGSRWRSYPLLGVGYVYFGWVAPAVAGTGT</sequence>
<evidence type="ECO:0000313" key="3">
    <source>
        <dbReference type="Proteomes" id="UP001331936"/>
    </source>
</evidence>
<comment type="caution">
    <text evidence="2">The sequence shown here is derived from an EMBL/GenBank/DDBJ whole genome shotgun (WGS) entry which is preliminary data.</text>
</comment>
<keyword evidence="1" id="KW-0812">Transmembrane</keyword>
<evidence type="ECO:0000313" key="2">
    <source>
        <dbReference type="EMBL" id="MEE2035052.1"/>
    </source>
</evidence>
<evidence type="ECO:0000256" key="1">
    <source>
        <dbReference type="SAM" id="Phobius"/>
    </source>
</evidence>
<feature type="transmembrane region" description="Helical" evidence="1">
    <location>
        <begin position="46"/>
        <end position="61"/>
    </location>
</feature>
<reference evidence="2 3" key="1">
    <citation type="submission" date="2023-08" db="EMBL/GenBank/DDBJ databases">
        <authorList>
            <person name="Girao M."/>
            <person name="Carvalho M.F."/>
        </authorList>
    </citation>
    <scope>NUCLEOTIDE SEQUENCE [LARGE SCALE GENOMIC DNA]</scope>
    <source>
        <strain evidence="2 3">CC-R104</strain>
    </source>
</reference>
<keyword evidence="1" id="KW-1133">Transmembrane helix</keyword>
<proteinExistence type="predicted"/>
<keyword evidence="2" id="KW-0808">Transferase</keyword>